<dbReference type="Proteomes" id="UP000324222">
    <property type="component" value="Unassembled WGS sequence"/>
</dbReference>
<keyword evidence="2" id="KW-1185">Reference proteome</keyword>
<gene>
    <name evidence="1" type="ORF">E2C01_070432</name>
</gene>
<reference evidence="1 2" key="1">
    <citation type="submission" date="2019-05" db="EMBL/GenBank/DDBJ databases">
        <title>Another draft genome of Portunus trituberculatus and its Hox gene families provides insights of decapod evolution.</title>
        <authorList>
            <person name="Jeong J.-H."/>
            <person name="Song I."/>
            <person name="Kim S."/>
            <person name="Choi T."/>
            <person name="Kim D."/>
            <person name="Ryu S."/>
            <person name="Kim W."/>
        </authorList>
    </citation>
    <scope>NUCLEOTIDE SEQUENCE [LARGE SCALE GENOMIC DNA]</scope>
    <source>
        <tissue evidence="1">Muscle</tissue>
    </source>
</reference>
<organism evidence="1 2">
    <name type="scientific">Portunus trituberculatus</name>
    <name type="common">Swimming crab</name>
    <name type="synonym">Neptunus trituberculatus</name>
    <dbReference type="NCBI Taxonomy" id="210409"/>
    <lineage>
        <taxon>Eukaryota</taxon>
        <taxon>Metazoa</taxon>
        <taxon>Ecdysozoa</taxon>
        <taxon>Arthropoda</taxon>
        <taxon>Crustacea</taxon>
        <taxon>Multicrustacea</taxon>
        <taxon>Malacostraca</taxon>
        <taxon>Eumalacostraca</taxon>
        <taxon>Eucarida</taxon>
        <taxon>Decapoda</taxon>
        <taxon>Pleocyemata</taxon>
        <taxon>Brachyura</taxon>
        <taxon>Eubrachyura</taxon>
        <taxon>Portunoidea</taxon>
        <taxon>Portunidae</taxon>
        <taxon>Portuninae</taxon>
        <taxon>Portunus</taxon>
    </lineage>
</organism>
<evidence type="ECO:0000313" key="2">
    <source>
        <dbReference type="Proteomes" id="UP000324222"/>
    </source>
</evidence>
<comment type="caution">
    <text evidence="1">The sequence shown here is derived from an EMBL/GenBank/DDBJ whole genome shotgun (WGS) entry which is preliminary data.</text>
</comment>
<dbReference type="AlphaFoldDB" id="A0A5B7HSP1"/>
<protein>
    <submittedName>
        <fullName evidence="1">Uncharacterized protein</fullName>
    </submittedName>
</protein>
<name>A0A5B7HSP1_PORTR</name>
<sequence length="62" mass="7070">MLQRCKAASRQRAHIRYDCTANLLQQKRCQMLPPAVRCRADLVSIIIVHTTLTCFALDSRAL</sequence>
<accession>A0A5B7HSP1</accession>
<proteinExistence type="predicted"/>
<evidence type="ECO:0000313" key="1">
    <source>
        <dbReference type="EMBL" id="MPC76031.1"/>
    </source>
</evidence>
<dbReference type="EMBL" id="VSRR010042425">
    <property type="protein sequence ID" value="MPC76031.1"/>
    <property type="molecule type" value="Genomic_DNA"/>
</dbReference>